<dbReference type="Proteomes" id="UP000307440">
    <property type="component" value="Unassembled WGS sequence"/>
</dbReference>
<feature type="region of interest" description="Disordered" evidence="1">
    <location>
        <begin position="20"/>
        <end position="40"/>
    </location>
</feature>
<feature type="region of interest" description="Disordered" evidence="1">
    <location>
        <begin position="192"/>
        <end position="212"/>
    </location>
</feature>
<gene>
    <name evidence="2" type="ORF">FA15DRAFT_373097</name>
</gene>
<feature type="region of interest" description="Disordered" evidence="1">
    <location>
        <begin position="624"/>
        <end position="713"/>
    </location>
</feature>
<feature type="compositionally biased region" description="Acidic residues" evidence="1">
    <location>
        <begin position="317"/>
        <end position="328"/>
    </location>
</feature>
<evidence type="ECO:0000313" key="3">
    <source>
        <dbReference type="Proteomes" id="UP000307440"/>
    </source>
</evidence>
<dbReference type="GO" id="GO:0010468">
    <property type="term" value="P:regulation of gene expression"/>
    <property type="evidence" value="ECO:0007669"/>
    <property type="project" value="TreeGrafter"/>
</dbReference>
<dbReference type="EMBL" id="ML210190">
    <property type="protein sequence ID" value="TFK25127.1"/>
    <property type="molecule type" value="Genomic_DNA"/>
</dbReference>
<feature type="region of interest" description="Disordered" evidence="1">
    <location>
        <begin position="296"/>
        <end position="361"/>
    </location>
</feature>
<dbReference type="GO" id="GO:0043565">
    <property type="term" value="F:sequence-specific DNA binding"/>
    <property type="evidence" value="ECO:0007669"/>
    <property type="project" value="TreeGrafter"/>
</dbReference>
<dbReference type="GO" id="GO:0005634">
    <property type="term" value="C:nucleus"/>
    <property type="evidence" value="ECO:0007669"/>
    <property type="project" value="TreeGrafter"/>
</dbReference>
<dbReference type="OrthoDB" id="2507488at2759"/>
<keyword evidence="3" id="KW-1185">Reference proteome</keyword>
<reference evidence="2 3" key="1">
    <citation type="journal article" date="2019" name="Nat. Ecol. Evol.">
        <title>Megaphylogeny resolves global patterns of mushroom evolution.</title>
        <authorList>
            <person name="Varga T."/>
            <person name="Krizsan K."/>
            <person name="Foldi C."/>
            <person name="Dima B."/>
            <person name="Sanchez-Garcia M."/>
            <person name="Sanchez-Ramirez S."/>
            <person name="Szollosi G.J."/>
            <person name="Szarkandi J.G."/>
            <person name="Papp V."/>
            <person name="Albert L."/>
            <person name="Andreopoulos W."/>
            <person name="Angelini C."/>
            <person name="Antonin V."/>
            <person name="Barry K.W."/>
            <person name="Bougher N.L."/>
            <person name="Buchanan P."/>
            <person name="Buyck B."/>
            <person name="Bense V."/>
            <person name="Catcheside P."/>
            <person name="Chovatia M."/>
            <person name="Cooper J."/>
            <person name="Damon W."/>
            <person name="Desjardin D."/>
            <person name="Finy P."/>
            <person name="Geml J."/>
            <person name="Haridas S."/>
            <person name="Hughes K."/>
            <person name="Justo A."/>
            <person name="Karasinski D."/>
            <person name="Kautmanova I."/>
            <person name="Kiss B."/>
            <person name="Kocsube S."/>
            <person name="Kotiranta H."/>
            <person name="LaButti K.M."/>
            <person name="Lechner B.E."/>
            <person name="Liimatainen K."/>
            <person name="Lipzen A."/>
            <person name="Lukacs Z."/>
            <person name="Mihaltcheva S."/>
            <person name="Morgado L.N."/>
            <person name="Niskanen T."/>
            <person name="Noordeloos M.E."/>
            <person name="Ohm R.A."/>
            <person name="Ortiz-Santana B."/>
            <person name="Ovrebo C."/>
            <person name="Racz N."/>
            <person name="Riley R."/>
            <person name="Savchenko A."/>
            <person name="Shiryaev A."/>
            <person name="Soop K."/>
            <person name="Spirin V."/>
            <person name="Szebenyi C."/>
            <person name="Tomsovsky M."/>
            <person name="Tulloss R.E."/>
            <person name="Uehling J."/>
            <person name="Grigoriev I.V."/>
            <person name="Vagvolgyi C."/>
            <person name="Papp T."/>
            <person name="Martin F.M."/>
            <person name="Miettinen O."/>
            <person name="Hibbett D.S."/>
            <person name="Nagy L.G."/>
        </authorList>
    </citation>
    <scope>NUCLEOTIDE SEQUENCE [LARGE SCALE GENOMIC DNA]</scope>
    <source>
        <strain evidence="2 3">CBS 121175</strain>
    </source>
</reference>
<feature type="region of interest" description="Disordered" evidence="1">
    <location>
        <begin position="162"/>
        <end position="181"/>
    </location>
</feature>
<protein>
    <submittedName>
        <fullName evidence="2">Uncharacterized protein</fullName>
    </submittedName>
</protein>
<feature type="compositionally biased region" description="Basic residues" evidence="1">
    <location>
        <begin position="20"/>
        <end position="30"/>
    </location>
</feature>
<dbReference type="AlphaFoldDB" id="A0A5C3KXU4"/>
<evidence type="ECO:0000256" key="1">
    <source>
        <dbReference type="SAM" id="MobiDB-lite"/>
    </source>
</evidence>
<feature type="region of interest" description="Disordered" evidence="1">
    <location>
        <begin position="837"/>
        <end position="888"/>
    </location>
</feature>
<organism evidence="2 3">
    <name type="scientific">Coprinopsis marcescibilis</name>
    <name type="common">Agaric fungus</name>
    <name type="synonym">Psathyrella marcescibilis</name>
    <dbReference type="NCBI Taxonomy" id="230819"/>
    <lineage>
        <taxon>Eukaryota</taxon>
        <taxon>Fungi</taxon>
        <taxon>Dikarya</taxon>
        <taxon>Basidiomycota</taxon>
        <taxon>Agaricomycotina</taxon>
        <taxon>Agaricomycetes</taxon>
        <taxon>Agaricomycetidae</taxon>
        <taxon>Agaricales</taxon>
        <taxon>Agaricineae</taxon>
        <taxon>Psathyrellaceae</taxon>
        <taxon>Coprinopsis</taxon>
    </lineage>
</organism>
<sequence length="888" mass="92128">MYREGSPVFDLHDFPALRRVKPLPKRRRRMSGSGGVPGSGGGMGVVSGEVHAHQAQGQAQAQMQAHIQMQMQAHRQMQAQLQAQTQAQLQTQLQTQSQAQTPTQGQGQGQAPQPFFSTSLPLDFLDDSLTTEQLIVHAEEISRRISQTFYMSGVPGLVRNGGGEEFGGANGPGLGTSPAPAPTVHGGIAEEPEELEERLGESEPGGQGGGISLNAMADEVLLGDVKAQDLPGELLRTLASGFPSSLGSGRVDLETIFAAGFEAGLSGVGLGQFRGLGVHPQAPVLRGVEYPVDVDGGTRDVRGDGEVVEVRRRGGREEDEEDEDGDCDYGDHGRQQGNTKKRKVPANAGMSPLRGGAGGVEGVVDEDGVLYGVKRGSEGGYEHEDGDGVGPLRGEPPGDGGEVLGTRPGARVNGFKVRQPGSTTRAWRLPLPALSALCMASSSANRVGQVGRIVKARGKFAAVMVAGVQRKEVGRARKREVGGGEGVGDEVMWMGGGSPFGAGVFGGLYGEREGKVRVSGRRRARIARIAREATEKRVGGGVPFVGTEFVFRCASATADRLQATKRQVAMMRGRFESEFERQGGVDKGVGVRGVARKKWDKGQTKGRNVGGDVVQQRHVQAQATPVLQQQQVRPQAAQVSQKGSLNANPNANANGNANPNVNANANPNATANGTAQQGQSTVEGLPLPTKPKKKKRSALANASNPHHLRNYVPSRLPPSAGGHFANGGGVGLGVGGSGFFGPVPVRFLAADVPVRRGRGAKGVGAIGGGGAAAGGEEWICAFCEYDLFYGDDAAFKRGVKSRKKVLKRRRRAKERAAAAASGVKIVGKGVAAVGGGAGEGEEEFDGDPGYQVGGDAGDEVGNVDKRGVGLKGGGSGGGQGVGTASSFG</sequence>
<feature type="compositionally biased region" description="Gly residues" evidence="1">
    <location>
        <begin position="162"/>
        <end position="174"/>
    </location>
</feature>
<feature type="compositionally biased region" description="Low complexity" evidence="1">
    <location>
        <begin position="93"/>
        <end position="114"/>
    </location>
</feature>
<dbReference type="PANTHER" id="PTHR14312:SF1">
    <property type="entry name" value="BASIC-LEUCINE ZIPPER TRANSCRIPTION FACTOR A"/>
    <property type="match status" value="1"/>
</dbReference>
<dbReference type="PANTHER" id="PTHR14312">
    <property type="entry name" value="CREB/ATF BZIP TRANSCRIPTION FACTOR"/>
    <property type="match status" value="1"/>
</dbReference>
<accession>A0A5C3KXU4</accession>
<feature type="compositionally biased region" description="Low complexity" evidence="1">
    <location>
        <begin position="624"/>
        <end position="675"/>
    </location>
</feature>
<feature type="region of interest" description="Disordered" evidence="1">
    <location>
        <begin position="93"/>
        <end position="119"/>
    </location>
</feature>
<feature type="compositionally biased region" description="Gly residues" evidence="1">
    <location>
        <begin position="869"/>
        <end position="881"/>
    </location>
</feature>
<name>A0A5C3KXU4_COPMA</name>
<evidence type="ECO:0000313" key="2">
    <source>
        <dbReference type="EMBL" id="TFK25127.1"/>
    </source>
</evidence>
<feature type="compositionally biased region" description="Basic and acidic residues" evidence="1">
    <location>
        <begin position="296"/>
        <end position="316"/>
    </location>
</feature>
<proteinExistence type="predicted"/>